<keyword evidence="3 5" id="KW-1133">Transmembrane helix</keyword>
<evidence type="ECO:0000256" key="2">
    <source>
        <dbReference type="ARBA" id="ARBA00022692"/>
    </source>
</evidence>
<dbReference type="OrthoDB" id="3078158at2"/>
<reference evidence="7 8" key="1">
    <citation type="journal article" date="2018" name="Int. J. Syst. Evol. Microbiol.">
        <title>Planococcus salinus sp. nov., a moderately halophilic bacterium isolated from a saline-alkali soil.</title>
        <authorList>
            <person name="Gan L."/>
        </authorList>
    </citation>
    <scope>NUCLEOTIDE SEQUENCE [LARGE SCALE GENOMIC DNA]</scope>
    <source>
        <strain evidence="7 8">LCB217</strain>
    </source>
</reference>
<name>A0A3M8P8H9_9BACL</name>
<dbReference type="RefSeq" id="WP_123165260.1">
    <property type="nucleotide sequence ID" value="NZ_RIAX01000005.1"/>
</dbReference>
<comment type="subcellular location">
    <subcellularLocation>
        <location evidence="1">Membrane</location>
        <topology evidence="1">Multi-pass membrane protein</topology>
    </subcellularLocation>
</comment>
<organism evidence="7 8">
    <name type="scientific">Planococcus salinus</name>
    <dbReference type="NCBI Taxonomy" id="1848460"/>
    <lineage>
        <taxon>Bacteria</taxon>
        <taxon>Bacillati</taxon>
        <taxon>Bacillota</taxon>
        <taxon>Bacilli</taxon>
        <taxon>Bacillales</taxon>
        <taxon>Caryophanaceae</taxon>
        <taxon>Planococcus</taxon>
    </lineage>
</organism>
<keyword evidence="2 5" id="KW-0812">Transmembrane</keyword>
<dbReference type="Pfam" id="PF12698">
    <property type="entry name" value="ABC2_membrane_3"/>
    <property type="match status" value="1"/>
</dbReference>
<feature type="transmembrane region" description="Helical" evidence="5">
    <location>
        <begin position="306"/>
        <end position="328"/>
    </location>
</feature>
<feature type="transmembrane region" description="Helical" evidence="5">
    <location>
        <begin position="224"/>
        <end position="245"/>
    </location>
</feature>
<gene>
    <name evidence="7" type="ORF">EEX84_08785</name>
</gene>
<evidence type="ECO:0000256" key="1">
    <source>
        <dbReference type="ARBA" id="ARBA00004141"/>
    </source>
</evidence>
<accession>A0A3M8P8H9</accession>
<dbReference type="InterPro" id="IPR013525">
    <property type="entry name" value="ABC2_TM"/>
</dbReference>
<evidence type="ECO:0000313" key="7">
    <source>
        <dbReference type="EMBL" id="RNF39560.1"/>
    </source>
</evidence>
<dbReference type="GO" id="GO:0140359">
    <property type="term" value="F:ABC-type transporter activity"/>
    <property type="evidence" value="ECO:0007669"/>
    <property type="project" value="InterPro"/>
</dbReference>
<evidence type="ECO:0000256" key="3">
    <source>
        <dbReference type="ARBA" id="ARBA00022989"/>
    </source>
</evidence>
<dbReference type="Proteomes" id="UP000275473">
    <property type="component" value="Unassembled WGS sequence"/>
</dbReference>
<proteinExistence type="predicted"/>
<feature type="domain" description="ABC-2 type transporter transmembrane" evidence="6">
    <location>
        <begin position="21"/>
        <end position="419"/>
    </location>
</feature>
<feature type="transmembrane region" description="Helical" evidence="5">
    <location>
        <begin position="21"/>
        <end position="41"/>
    </location>
</feature>
<keyword evidence="4 5" id="KW-0472">Membrane</keyword>
<feature type="transmembrane region" description="Helical" evidence="5">
    <location>
        <begin position="401"/>
        <end position="419"/>
    </location>
</feature>
<dbReference type="GO" id="GO:0016020">
    <property type="term" value="C:membrane"/>
    <property type="evidence" value="ECO:0007669"/>
    <property type="project" value="UniProtKB-SubCell"/>
</dbReference>
<evidence type="ECO:0000259" key="6">
    <source>
        <dbReference type="Pfam" id="PF12698"/>
    </source>
</evidence>
<sequence>MWAFLKKDILVLLRDRTELAVLLLMPFILIVILGFSLRGLLMGDTEALNMQVALVQHDDEQAGIEQFTGELEAAAVPDQAAEQLEAAAGQVSPSSLLQSVLSSPELEEMLDVMELDEEAARQALQNEEVTAILTIPEDFTLLALRNMLLGEGPGSELELTVADTTSTRANVFQDILTDFTRSLNFETAVARAAAAEGGAISAESPAVQLGGVETVSAREPVNSFQYYTLGMAVMFVLFVSSTIAGKANVERQQHVFNRILLTNRHPFVYLSGKVLSSALISFCQLFVLFLFSTIVLQAFEWNSLEFWLGMAGISAVLAVCVGALAALLTSLTMRFNSDAIVTVFAGGIVTILAFLGGSFIPVSEMPGFLQAFGDWTPNGASMTAYLSWIQERDMTRVMDPLSRVGGTAVVLIAGSLLLFPTRGGD</sequence>
<protein>
    <submittedName>
        <fullName evidence="7">ABC transporter permease</fullName>
    </submittedName>
</protein>
<evidence type="ECO:0000313" key="8">
    <source>
        <dbReference type="Proteomes" id="UP000275473"/>
    </source>
</evidence>
<feature type="transmembrane region" description="Helical" evidence="5">
    <location>
        <begin position="340"/>
        <end position="360"/>
    </location>
</feature>
<dbReference type="EMBL" id="RIAX01000005">
    <property type="protein sequence ID" value="RNF39560.1"/>
    <property type="molecule type" value="Genomic_DNA"/>
</dbReference>
<comment type="caution">
    <text evidence="7">The sequence shown here is derived from an EMBL/GenBank/DDBJ whole genome shotgun (WGS) entry which is preliminary data.</text>
</comment>
<dbReference type="AlphaFoldDB" id="A0A3M8P8H9"/>
<keyword evidence="8" id="KW-1185">Reference proteome</keyword>
<evidence type="ECO:0000256" key="4">
    <source>
        <dbReference type="ARBA" id="ARBA00023136"/>
    </source>
</evidence>
<dbReference type="InterPro" id="IPR052902">
    <property type="entry name" value="ABC-2_transporter"/>
</dbReference>
<dbReference type="PANTHER" id="PTHR43027">
    <property type="entry name" value="DOXORUBICIN RESISTANCE ABC TRANSPORTER PERMEASE PROTEIN DRRC-RELATED"/>
    <property type="match status" value="1"/>
</dbReference>
<feature type="transmembrane region" description="Helical" evidence="5">
    <location>
        <begin position="266"/>
        <end position="294"/>
    </location>
</feature>
<dbReference type="PANTHER" id="PTHR43027:SF1">
    <property type="entry name" value="DOXORUBICIN RESISTANCE ABC TRANSPORTER PERMEASE PROTEIN DRRC-RELATED"/>
    <property type="match status" value="1"/>
</dbReference>
<evidence type="ECO:0000256" key="5">
    <source>
        <dbReference type="SAM" id="Phobius"/>
    </source>
</evidence>